<dbReference type="Proteomes" id="UP000824220">
    <property type="component" value="Unassembled WGS sequence"/>
</dbReference>
<dbReference type="AlphaFoldDB" id="A0A9D2H7M6"/>
<evidence type="ECO:0000313" key="7">
    <source>
        <dbReference type="Proteomes" id="UP000824220"/>
    </source>
</evidence>
<evidence type="ECO:0000256" key="1">
    <source>
        <dbReference type="ARBA" id="ARBA00001033"/>
    </source>
</evidence>
<sequence length="278" mass="29984">MEDDMHTTEQLREVAERAARTAGAELRHVFRGEMSVDSKRDLHDLVTEHDRAAEQTILQVLRDESEEWTVIGEEYGEQGPASDTVWYVDPIDGTSNFAQGIAFFCVSVGVEVAGELAAGAVFDPMADLMFSADEHGAYLDGRPLRTPQARPHGHGNLITGYPTARDLEVEGPAALADLGRCIEAFSSVRRTGSGALTIAHVAAGWTDVALGTSVSPWDVAAAALVLERAGGRYEPLWFGRDPGDSPAHLAPGFVARSPGAEYPVFERVVDGIRERRAS</sequence>
<dbReference type="InterPro" id="IPR020550">
    <property type="entry name" value="Inositol_monophosphatase_CS"/>
</dbReference>
<evidence type="ECO:0000256" key="4">
    <source>
        <dbReference type="ARBA" id="ARBA00022842"/>
    </source>
</evidence>
<reference evidence="6" key="1">
    <citation type="journal article" date="2021" name="PeerJ">
        <title>Extensive microbial diversity within the chicken gut microbiome revealed by metagenomics and culture.</title>
        <authorList>
            <person name="Gilroy R."/>
            <person name="Ravi A."/>
            <person name="Getino M."/>
            <person name="Pursley I."/>
            <person name="Horton D.L."/>
            <person name="Alikhan N.F."/>
            <person name="Baker D."/>
            <person name="Gharbi K."/>
            <person name="Hall N."/>
            <person name="Watson M."/>
            <person name="Adriaenssens E.M."/>
            <person name="Foster-Nyarko E."/>
            <person name="Jarju S."/>
            <person name="Secka A."/>
            <person name="Antonio M."/>
            <person name="Oren A."/>
            <person name="Chaudhuri R.R."/>
            <person name="La Ragione R."/>
            <person name="Hildebrand F."/>
            <person name="Pallen M.J."/>
        </authorList>
    </citation>
    <scope>NUCLEOTIDE SEQUENCE</scope>
    <source>
        <strain evidence="6">ChiHjej8B7-3636</strain>
    </source>
</reference>
<dbReference type="GO" id="GO:0008934">
    <property type="term" value="F:inositol monophosphate 1-phosphatase activity"/>
    <property type="evidence" value="ECO:0007669"/>
    <property type="project" value="TreeGrafter"/>
</dbReference>
<dbReference type="GO" id="GO:0046854">
    <property type="term" value="P:phosphatidylinositol phosphate biosynthetic process"/>
    <property type="evidence" value="ECO:0007669"/>
    <property type="project" value="InterPro"/>
</dbReference>
<evidence type="ECO:0000256" key="3">
    <source>
        <dbReference type="ARBA" id="ARBA00022723"/>
    </source>
</evidence>
<comment type="cofactor">
    <cofactor evidence="5">
        <name>Mg(2+)</name>
        <dbReference type="ChEBI" id="CHEBI:18420"/>
    </cofactor>
</comment>
<dbReference type="EC" id="3.1.3.25" evidence="2"/>
<feature type="binding site" evidence="5">
    <location>
        <position position="89"/>
    </location>
    <ligand>
        <name>Mg(2+)</name>
        <dbReference type="ChEBI" id="CHEBI:18420"/>
        <label>1</label>
        <note>catalytic</note>
    </ligand>
</feature>
<dbReference type="Gene3D" id="3.30.540.10">
    <property type="entry name" value="Fructose-1,6-Bisphosphatase, subunit A, domain 1"/>
    <property type="match status" value="1"/>
</dbReference>
<dbReference type="GO" id="GO:0006020">
    <property type="term" value="P:inositol metabolic process"/>
    <property type="evidence" value="ECO:0007669"/>
    <property type="project" value="TreeGrafter"/>
</dbReference>
<organism evidence="6 7">
    <name type="scientific">Candidatus Microbacterium stercoravium</name>
    <dbReference type="NCBI Taxonomy" id="2838697"/>
    <lineage>
        <taxon>Bacteria</taxon>
        <taxon>Bacillati</taxon>
        <taxon>Actinomycetota</taxon>
        <taxon>Actinomycetes</taxon>
        <taxon>Micrococcales</taxon>
        <taxon>Microbacteriaceae</taxon>
        <taxon>Microbacterium</taxon>
    </lineage>
</organism>
<name>A0A9D2H7M6_9MICO</name>
<dbReference type="Gene3D" id="3.40.190.80">
    <property type="match status" value="1"/>
</dbReference>
<feature type="binding site" evidence="5">
    <location>
        <position position="91"/>
    </location>
    <ligand>
        <name>Mg(2+)</name>
        <dbReference type="ChEBI" id="CHEBI:18420"/>
        <label>1</label>
        <note>catalytic</note>
    </ligand>
</feature>
<evidence type="ECO:0000313" key="6">
    <source>
        <dbReference type="EMBL" id="HJA05394.1"/>
    </source>
</evidence>
<dbReference type="GO" id="GO:0046872">
    <property type="term" value="F:metal ion binding"/>
    <property type="evidence" value="ECO:0007669"/>
    <property type="project" value="UniProtKB-KW"/>
</dbReference>
<dbReference type="PRINTS" id="PR00377">
    <property type="entry name" value="IMPHPHTASES"/>
</dbReference>
<keyword evidence="4 5" id="KW-0460">Magnesium</keyword>
<dbReference type="SUPFAM" id="SSF56655">
    <property type="entry name" value="Carbohydrate phosphatase"/>
    <property type="match status" value="1"/>
</dbReference>
<evidence type="ECO:0000256" key="2">
    <source>
        <dbReference type="ARBA" id="ARBA00013106"/>
    </source>
</evidence>
<dbReference type="Pfam" id="PF00459">
    <property type="entry name" value="Inositol_P"/>
    <property type="match status" value="1"/>
</dbReference>
<gene>
    <name evidence="6" type="ORF">H9800_11105</name>
</gene>
<accession>A0A9D2H7M6</accession>
<dbReference type="InterPro" id="IPR000760">
    <property type="entry name" value="Inositol_monophosphatase-like"/>
</dbReference>
<comment type="catalytic activity">
    <reaction evidence="1">
        <text>a myo-inositol phosphate + H2O = myo-inositol + phosphate</text>
        <dbReference type="Rhea" id="RHEA:24056"/>
        <dbReference type="ChEBI" id="CHEBI:15377"/>
        <dbReference type="ChEBI" id="CHEBI:17268"/>
        <dbReference type="ChEBI" id="CHEBI:43474"/>
        <dbReference type="ChEBI" id="CHEBI:84139"/>
        <dbReference type="EC" id="3.1.3.25"/>
    </reaction>
</comment>
<feature type="binding site" evidence="5">
    <location>
        <position position="92"/>
    </location>
    <ligand>
        <name>Mg(2+)</name>
        <dbReference type="ChEBI" id="CHEBI:18420"/>
        <label>1</label>
        <note>catalytic</note>
    </ligand>
</feature>
<feature type="binding site" evidence="5">
    <location>
        <position position="218"/>
    </location>
    <ligand>
        <name>Mg(2+)</name>
        <dbReference type="ChEBI" id="CHEBI:18420"/>
        <label>1</label>
        <note>catalytic</note>
    </ligand>
</feature>
<dbReference type="EMBL" id="DXAM01000150">
    <property type="protein sequence ID" value="HJA05394.1"/>
    <property type="molecule type" value="Genomic_DNA"/>
</dbReference>
<dbReference type="GO" id="GO:0007165">
    <property type="term" value="P:signal transduction"/>
    <property type="evidence" value="ECO:0007669"/>
    <property type="project" value="TreeGrafter"/>
</dbReference>
<dbReference type="PANTHER" id="PTHR20854:SF4">
    <property type="entry name" value="INOSITOL-1-MONOPHOSPHATASE-RELATED"/>
    <property type="match status" value="1"/>
</dbReference>
<feature type="binding site" evidence="5">
    <location>
        <position position="73"/>
    </location>
    <ligand>
        <name>Mg(2+)</name>
        <dbReference type="ChEBI" id="CHEBI:18420"/>
        <label>1</label>
        <note>catalytic</note>
    </ligand>
</feature>
<protein>
    <recommendedName>
        <fullName evidence="2">inositol-phosphate phosphatase</fullName>
        <ecNumber evidence="2">3.1.3.25</ecNumber>
    </recommendedName>
</protein>
<proteinExistence type="predicted"/>
<evidence type="ECO:0000256" key="5">
    <source>
        <dbReference type="PIRSR" id="PIRSR600760-2"/>
    </source>
</evidence>
<reference evidence="6" key="2">
    <citation type="submission" date="2021-04" db="EMBL/GenBank/DDBJ databases">
        <authorList>
            <person name="Gilroy R."/>
        </authorList>
    </citation>
    <scope>NUCLEOTIDE SEQUENCE</scope>
    <source>
        <strain evidence="6">ChiHjej8B7-3636</strain>
    </source>
</reference>
<dbReference type="PANTHER" id="PTHR20854">
    <property type="entry name" value="INOSITOL MONOPHOSPHATASE"/>
    <property type="match status" value="1"/>
</dbReference>
<comment type="caution">
    <text evidence="6">The sequence shown here is derived from an EMBL/GenBank/DDBJ whole genome shotgun (WGS) entry which is preliminary data.</text>
</comment>
<keyword evidence="3 5" id="KW-0479">Metal-binding</keyword>
<dbReference type="PROSITE" id="PS00630">
    <property type="entry name" value="IMP_2"/>
    <property type="match status" value="1"/>
</dbReference>